<protein>
    <submittedName>
        <fullName evidence="2">Uncharacterized protein</fullName>
    </submittedName>
</protein>
<feature type="compositionally biased region" description="Basic residues" evidence="1">
    <location>
        <begin position="90"/>
        <end position="100"/>
    </location>
</feature>
<accession>A0ABM5KJH9</accession>
<feature type="region of interest" description="Disordered" evidence="1">
    <location>
        <begin position="77"/>
        <end position="112"/>
    </location>
</feature>
<dbReference type="Proteomes" id="UP001652700">
    <property type="component" value="Unplaced"/>
</dbReference>
<dbReference type="GeneID" id="126887010"/>
<feature type="compositionally biased region" description="Basic and acidic residues" evidence="1">
    <location>
        <begin position="101"/>
        <end position="112"/>
    </location>
</feature>
<evidence type="ECO:0000256" key="1">
    <source>
        <dbReference type="SAM" id="MobiDB-lite"/>
    </source>
</evidence>
<dbReference type="RefSeq" id="XP_050510263.1">
    <property type="nucleotide sequence ID" value="XM_050654306.1"/>
</dbReference>
<organism evidence="2 3">
    <name type="scientific">Diabrotica virgifera virgifera</name>
    <name type="common">western corn rootworm</name>
    <dbReference type="NCBI Taxonomy" id="50390"/>
    <lineage>
        <taxon>Eukaryota</taxon>
        <taxon>Metazoa</taxon>
        <taxon>Ecdysozoa</taxon>
        <taxon>Arthropoda</taxon>
        <taxon>Hexapoda</taxon>
        <taxon>Insecta</taxon>
        <taxon>Pterygota</taxon>
        <taxon>Neoptera</taxon>
        <taxon>Endopterygota</taxon>
        <taxon>Coleoptera</taxon>
        <taxon>Polyphaga</taxon>
        <taxon>Cucujiformia</taxon>
        <taxon>Chrysomeloidea</taxon>
        <taxon>Chrysomelidae</taxon>
        <taxon>Galerucinae</taxon>
        <taxon>Diabroticina</taxon>
        <taxon>Diabroticites</taxon>
        <taxon>Diabrotica</taxon>
    </lineage>
</organism>
<dbReference type="RefSeq" id="XP_050510262.1">
    <property type="nucleotide sequence ID" value="XM_050654305.1"/>
</dbReference>
<evidence type="ECO:0000313" key="2">
    <source>
        <dbReference type="EnsemblMetazoa" id="XP_050510263.1"/>
    </source>
</evidence>
<evidence type="ECO:0000313" key="3">
    <source>
        <dbReference type="Proteomes" id="UP001652700"/>
    </source>
</evidence>
<keyword evidence="3" id="KW-1185">Reference proteome</keyword>
<proteinExistence type="predicted"/>
<reference evidence="2" key="1">
    <citation type="submission" date="2025-05" db="UniProtKB">
        <authorList>
            <consortium name="EnsemblMetazoa"/>
        </authorList>
    </citation>
    <scope>IDENTIFICATION</scope>
</reference>
<dbReference type="EnsemblMetazoa" id="XM_050654305.1">
    <property type="protein sequence ID" value="XP_050510262.1"/>
    <property type="gene ID" value="LOC126887010"/>
</dbReference>
<sequence>MNNDNIFTNDNEIIAELNLPTQIEFEEELQNPDTAEKTVDVVPESATETIDVVSEPVEETIDVVPEPSEETMDIVEDPLNEANSTEPTLTRKKRQNKSQWKRNEAKVKRNKGEQYVNKLGNVVPPRTVQSGENTCICKLFCRFKFTDADRH</sequence>
<dbReference type="EnsemblMetazoa" id="XM_050654306.1">
    <property type="protein sequence ID" value="XP_050510263.1"/>
    <property type="gene ID" value="LOC126887010"/>
</dbReference>
<name>A0ABM5KJH9_DIAVI</name>